<protein>
    <submittedName>
        <fullName evidence="2">TIGR02186 family protein</fullName>
    </submittedName>
</protein>
<keyword evidence="1" id="KW-0472">Membrane</keyword>
<dbReference type="AlphaFoldDB" id="A0A371B7Y1"/>
<dbReference type="OrthoDB" id="9815212at2"/>
<sequence length="258" mass="28332">MPHLALIAAILGLAALLSPARAEKLVLSLSTHRVAVTSSFVGADLVLFGTVEPDAPRLALRNAYDIVVTVTGPRATLRTRRKERVLGIWVNVDSREFIRVPSYLAVLSNRPVAEITNAETAQRMQLGLSQVILTQRIGADFADTVPDDPFRVNFINLRKEAGQYRETPNGVTFLTPTVFRVAIPLPADVATGGYTVDVKLFANRQLVTRNNTALEVIKTGFEQYVYEASQHHGLIYGIVSAMMALFIGWAGSVVFRRD</sequence>
<keyword evidence="1" id="KW-0812">Transmembrane</keyword>
<dbReference type="InterPro" id="IPR019088">
    <property type="entry name" value="CHP02186-rel_TM"/>
</dbReference>
<reference evidence="3" key="1">
    <citation type="submission" date="2018-08" db="EMBL/GenBank/DDBJ databases">
        <authorList>
            <person name="Kim S.-J."/>
            <person name="Jung G.-Y."/>
        </authorList>
    </citation>
    <scope>NUCLEOTIDE SEQUENCE [LARGE SCALE GENOMIC DNA]</scope>
    <source>
        <strain evidence="3">GY_H</strain>
    </source>
</reference>
<dbReference type="RefSeq" id="WP_115515704.1">
    <property type="nucleotide sequence ID" value="NZ_QRGO01000001.1"/>
</dbReference>
<evidence type="ECO:0000256" key="1">
    <source>
        <dbReference type="SAM" id="Phobius"/>
    </source>
</evidence>
<dbReference type="Pfam" id="PF09608">
    <property type="entry name" value="Alph_Pro_TM"/>
    <property type="match status" value="1"/>
</dbReference>
<dbReference type="Proteomes" id="UP000263993">
    <property type="component" value="Unassembled WGS sequence"/>
</dbReference>
<evidence type="ECO:0000313" key="2">
    <source>
        <dbReference type="EMBL" id="RDV03680.1"/>
    </source>
</evidence>
<keyword evidence="3" id="KW-1185">Reference proteome</keyword>
<dbReference type="EMBL" id="QRGO01000001">
    <property type="protein sequence ID" value="RDV03680.1"/>
    <property type="molecule type" value="Genomic_DNA"/>
</dbReference>
<dbReference type="NCBIfam" id="TIGR02186">
    <property type="entry name" value="alph_Pro_TM"/>
    <property type="match status" value="1"/>
</dbReference>
<feature type="transmembrane region" description="Helical" evidence="1">
    <location>
        <begin position="234"/>
        <end position="255"/>
    </location>
</feature>
<comment type="caution">
    <text evidence="2">The sequence shown here is derived from an EMBL/GenBank/DDBJ whole genome shotgun (WGS) entry which is preliminary data.</text>
</comment>
<name>A0A371B7Y1_9BRAD</name>
<accession>A0A371B7Y1</accession>
<proteinExistence type="predicted"/>
<keyword evidence="1" id="KW-1133">Transmembrane helix</keyword>
<organism evidence="2 3">
    <name type="scientific">Undibacter mobilis</name>
    <dbReference type="NCBI Taxonomy" id="2292256"/>
    <lineage>
        <taxon>Bacteria</taxon>
        <taxon>Pseudomonadati</taxon>
        <taxon>Pseudomonadota</taxon>
        <taxon>Alphaproteobacteria</taxon>
        <taxon>Hyphomicrobiales</taxon>
        <taxon>Nitrobacteraceae</taxon>
        <taxon>Undibacter</taxon>
    </lineage>
</organism>
<evidence type="ECO:0000313" key="3">
    <source>
        <dbReference type="Proteomes" id="UP000263993"/>
    </source>
</evidence>
<gene>
    <name evidence="2" type="ORF">DXH78_03210</name>
</gene>